<feature type="repeat" description="ANK" evidence="5">
    <location>
        <begin position="444"/>
        <end position="467"/>
    </location>
</feature>
<evidence type="ECO:0000256" key="2">
    <source>
        <dbReference type="ARBA" id="ARBA00022692"/>
    </source>
</evidence>
<dbReference type="InterPro" id="IPR007632">
    <property type="entry name" value="Anoctamin"/>
</dbReference>
<dbReference type="PROSITE" id="PS50297">
    <property type="entry name" value="ANK_REP_REGION"/>
    <property type="match status" value="3"/>
</dbReference>
<dbReference type="PROSITE" id="PS50088">
    <property type="entry name" value="ANK_REPEAT"/>
    <property type="match status" value="3"/>
</dbReference>
<evidence type="ECO:0000256" key="4">
    <source>
        <dbReference type="ARBA" id="ARBA00023136"/>
    </source>
</evidence>
<evidence type="ECO:0000256" key="3">
    <source>
        <dbReference type="ARBA" id="ARBA00022989"/>
    </source>
</evidence>
<dbReference type="Gene3D" id="1.25.40.20">
    <property type="entry name" value="Ankyrin repeat-containing domain"/>
    <property type="match status" value="3"/>
</dbReference>
<keyword evidence="2 7" id="KW-0812">Transmembrane</keyword>
<dbReference type="InterPro" id="IPR002110">
    <property type="entry name" value="Ankyrin_rpt"/>
</dbReference>
<gene>
    <name evidence="9" type="primary">AlNc14C157G7674</name>
    <name evidence="9" type="ORF">ALNC14_086590</name>
</gene>
<feature type="transmembrane region" description="Helical" evidence="7">
    <location>
        <begin position="920"/>
        <end position="940"/>
    </location>
</feature>
<keyword evidence="4 7" id="KW-0472">Membrane</keyword>
<feature type="region of interest" description="Disordered" evidence="6">
    <location>
        <begin position="602"/>
        <end position="648"/>
    </location>
</feature>
<organism evidence="9">
    <name type="scientific">Albugo laibachii Nc14</name>
    <dbReference type="NCBI Taxonomy" id="890382"/>
    <lineage>
        <taxon>Eukaryota</taxon>
        <taxon>Sar</taxon>
        <taxon>Stramenopiles</taxon>
        <taxon>Oomycota</taxon>
        <taxon>Peronosporomycetes</taxon>
        <taxon>Albuginales</taxon>
        <taxon>Albuginaceae</taxon>
        <taxon>Albugo</taxon>
    </lineage>
</organism>
<sequence length="1355" mass="155851">MRQTYCDGDPYKIDIVFVFVSERLTSEYLRMDLLEACENGNEERVLAILLYGPAFEEFDPSQPLRPPSSDILIRKGVAGRTPLHAACIGGQMHIVRLLLGDMCDVFFPSYSMEQTIAFLSPFAFLTNLHNALSVKKLFQLRLSLHDNVFVPLATLRLPECYCVPSDTLMDTEMLDMFGNTPLQCISCSGCGSTNQHIEDGIEITKQLLWYGDQPNVPKYTNGWTPLHWSAFHGNHEQALLLLNPKAHIDLRPNPLGMSQQSIPLLRDVDGMYPVDIAGRRAISLQKELRCLRRKRRQTGVHQLTETECWRLRLDPVRVIDVLASDFIENATQWAPYANDMGSRLPHEILRRNRHYRKLYGSILRDGFTCTDILRYGQHLLYWSACFGMTRHVSALLRMRFEVRKRNWMKYKTGNLASHVIGNDIQPIIVVCISPLHTCSCEQNKGQSALHIAAERGKREIVQSLLNRIITNQKEATRNRKKNAIAPQRKRDFDGDNARAPAIQMHTLHSLGYLEKGWLNNNRDSPLFLATMARQFSTIQLLTNTLSALSLAWELEHCNRDGLSLLQMAREPILSSFLCPPTNTGKEHVEVLKILEHSKASLSSLSRENSEPKETQGEVTKVLEHSGTPLPSLPRESTENSSKQVEVSHVLQHSKRSLPSLSREVVNAQVEVSHDLEHSRSSVPSLSKETAEIVLIFHSNFNFKSCLMDTLRESSIQSPSLIVIPMKSNSTESSMWTSSLYKEYVAVGATENVLQQHTETLQLNVKHLNSKKRSHFIRAQKHNFQPFPSLQRQQIVFDIMKIDVHVEKHLRNRNIYKLFPLHDVFGIESIFRHWVSSDSFKRKAPFWSKAIYQPFSGTTVREMLLENRSFSYDFLWPLANYFGEKHAFYYAFVVFYTVWLVFIAIPGAMCQFLRTVFHIHWLEPLFAVLVSVWATLVVEFWKRKRSELGVHFGNVQRNRKELVSDYYGDFQVSDVSLGTVDITFPRKIQLFRMYCGLPVLVFMAVLVVIVFLCTQSGVVDQALHCWLKRIPYVGTVYVVPFCNAVCMMILDAIYTKVAIALTRWENHQTVWQRESVLATKLFWFKFLNAFLSLFYVAFVRQSASDLRNQLIIIIGVRQLWYLWERMLWPILLVRLKWRLAGFHIPTESFLVAKWYLIDKSPTYKDNEPVPVTVILQEAMRQPDLLLNKQMEIILQFGYITMFVSVLPLGPLLALGINVLTLRLDVLSCLQAKQRPLFDSEAEITTFMSILEFMSFAAVAINCALLYSTCHIDFDASMRRIWRSVYEDEDKVWMHRMGILVVVEHVVLGMKALLALMIDDSARWVRHEQSTKHFDVEAVDELEECEEGEDSAMQVNG</sequence>
<dbReference type="InterPro" id="IPR036770">
    <property type="entry name" value="Ankyrin_rpt-contain_sf"/>
</dbReference>
<reference evidence="9" key="2">
    <citation type="submission" date="2011-02" db="EMBL/GenBank/DDBJ databases">
        <authorList>
            <person name="MacLean D."/>
        </authorList>
    </citation>
    <scope>NUCLEOTIDE SEQUENCE</scope>
</reference>
<evidence type="ECO:0000256" key="6">
    <source>
        <dbReference type="SAM" id="MobiDB-lite"/>
    </source>
</evidence>
<evidence type="ECO:0000259" key="8">
    <source>
        <dbReference type="Pfam" id="PF04547"/>
    </source>
</evidence>
<evidence type="ECO:0000256" key="7">
    <source>
        <dbReference type="SAM" id="Phobius"/>
    </source>
</evidence>
<feature type="transmembrane region" description="Helical" evidence="7">
    <location>
        <begin position="1251"/>
        <end position="1274"/>
    </location>
</feature>
<dbReference type="EMBL" id="FR824202">
    <property type="protein sequence ID" value="CCA22516.1"/>
    <property type="molecule type" value="Genomic_DNA"/>
</dbReference>
<dbReference type="GO" id="GO:0005254">
    <property type="term" value="F:chloride channel activity"/>
    <property type="evidence" value="ECO:0007669"/>
    <property type="project" value="TreeGrafter"/>
</dbReference>
<feature type="repeat" description="ANK" evidence="5">
    <location>
        <begin position="221"/>
        <end position="253"/>
    </location>
</feature>
<feature type="transmembrane region" description="Helical" evidence="7">
    <location>
        <begin position="886"/>
        <end position="908"/>
    </location>
</feature>
<proteinExistence type="predicted"/>
<feature type="compositionally biased region" description="Basic and acidic residues" evidence="6">
    <location>
        <begin position="607"/>
        <end position="623"/>
    </location>
</feature>
<dbReference type="SUPFAM" id="SSF48403">
    <property type="entry name" value="Ankyrin repeat"/>
    <property type="match status" value="2"/>
</dbReference>
<feature type="transmembrane region" description="Helical" evidence="7">
    <location>
        <begin position="993"/>
        <end position="1017"/>
    </location>
</feature>
<dbReference type="InterPro" id="IPR049452">
    <property type="entry name" value="Anoctamin_TM"/>
</dbReference>
<reference evidence="9" key="1">
    <citation type="journal article" date="2011" name="PLoS Biol.">
        <title>Gene gain and loss during evolution of obligate parasitism in the white rust pathogen of Arabidopsis thaliana.</title>
        <authorList>
            <person name="Kemen E."/>
            <person name="Gardiner A."/>
            <person name="Schultz-Larsen T."/>
            <person name="Kemen A.C."/>
            <person name="Balmuth A.L."/>
            <person name="Robert-Seilaniantz A."/>
            <person name="Bailey K."/>
            <person name="Holub E."/>
            <person name="Studholme D.J."/>
            <person name="Maclean D."/>
            <person name="Jones J.D."/>
        </authorList>
    </citation>
    <scope>NUCLEOTIDE SEQUENCE</scope>
</reference>
<feature type="transmembrane region" description="Helical" evidence="7">
    <location>
        <begin position="1195"/>
        <end position="1215"/>
    </location>
</feature>
<keyword evidence="3 7" id="KW-1133">Transmembrane helix</keyword>
<evidence type="ECO:0000256" key="1">
    <source>
        <dbReference type="ARBA" id="ARBA00004141"/>
    </source>
</evidence>
<dbReference type="HOGENOM" id="CLU_253442_0_0_1"/>
<feature type="transmembrane region" description="Helical" evidence="7">
    <location>
        <begin position="1074"/>
        <end position="1097"/>
    </location>
</feature>
<feature type="transmembrane region" description="Helical" evidence="7">
    <location>
        <begin position="1029"/>
        <end position="1053"/>
    </location>
</feature>
<comment type="subcellular location">
    <subcellularLocation>
        <location evidence="1">Membrane</location>
        <topology evidence="1">Multi-pass membrane protein</topology>
    </subcellularLocation>
</comment>
<dbReference type="PANTHER" id="PTHR12308:SF73">
    <property type="entry name" value="ANOCTAMIN"/>
    <property type="match status" value="1"/>
</dbReference>
<dbReference type="PANTHER" id="PTHR12308">
    <property type="entry name" value="ANOCTAMIN"/>
    <property type="match status" value="1"/>
</dbReference>
<dbReference type="Pfam" id="PF04547">
    <property type="entry name" value="Anoctamin"/>
    <property type="match status" value="1"/>
</dbReference>
<dbReference type="Pfam" id="PF00023">
    <property type="entry name" value="Ank"/>
    <property type="match status" value="3"/>
</dbReference>
<keyword evidence="5" id="KW-0040">ANK repeat</keyword>
<protein>
    <submittedName>
        <fullName evidence="9">Anoctaminlike protein putative</fullName>
    </submittedName>
</protein>
<evidence type="ECO:0000256" key="5">
    <source>
        <dbReference type="PROSITE-ProRule" id="PRU00023"/>
    </source>
</evidence>
<dbReference type="SMART" id="SM00248">
    <property type="entry name" value="ANK"/>
    <property type="match status" value="7"/>
</dbReference>
<feature type="domain" description="Anoctamin transmembrane" evidence="8">
    <location>
        <begin position="878"/>
        <end position="1327"/>
    </location>
</feature>
<name>F0WMI4_9STRA</name>
<evidence type="ECO:0000313" key="9">
    <source>
        <dbReference type="EMBL" id="CCA22516.1"/>
    </source>
</evidence>
<accession>F0WMI4</accession>
<feature type="repeat" description="ANK" evidence="5">
    <location>
        <begin position="78"/>
        <end position="99"/>
    </location>
</feature>
<dbReference type="GO" id="GO:0016020">
    <property type="term" value="C:membrane"/>
    <property type="evidence" value="ECO:0007669"/>
    <property type="project" value="UniProtKB-SubCell"/>
</dbReference>